<feature type="domain" description="Glutaredoxin" evidence="2">
    <location>
        <begin position="218"/>
        <end position="285"/>
    </location>
</feature>
<dbReference type="PANTHER" id="PTHR45669">
    <property type="entry name" value="GLUTAREDOXIN DOMAIN-CONTAINING CYSTEINE-RICH PROTEIN CG12206-RELATED"/>
    <property type="match status" value="1"/>
</dbReference>
<dbReference type="PANTHER" id="PTHR45669:SF7">
    <property type="entry name" value="F1N19.7"/>
    <property type="match status" value="1"/>
</dbReference>
<dbReference type="EMBL" id="JBCGBO010000005">
    <property type="protein sequence ID" value="KAK9197653.1"/>
    <property type="molecule type" value="Genomic_DNA"/>
</dbReference>
<dbReference type="CDD" id="cd03031">
    <property type="entry name" value="GRX_GRX_like"/>
    <property type="match status" value="1"/>
</dbReference>
<feature type="compositionally biased region" description="Basic and acidic residues" evidence="1">
    <location>
        <begin position="159"/>
        <end position="168"/>
    </location>
</feature>
<feature type="region of interest" description="Disordered" evidence="1">
    <location>
        <begin position="90"/>
        <end position="114"/>
    </location>
</feature>
<dbReference type="PROSITE" id="PS51354">
    <property type="entry name" value="GLUTAREDOXIN_2"/>
    <property type="match status" value="1"/>
</dbReference>
<dbReference type="FunFam" id="3.40.30.10:FF:000273">
    <property type="entry name" value="Glutaredoxin family protein"/>
    <property type="match status" value="1"/>
</dbReference>
<dbReference type="SUPFAM" id="SSF52833">
    <property type="entry name" value="Thioredoxin-like"/>
    <property type="match status" value="1"/>
</dbReference>
<accession>A0AAP0M5G7</accession>
<evidence type="ECO:0000259" key="2">
    <source>
        <dbReference type="Pfam" id="PF00462"/>
    </source>
</evidence>
<keyword evidence="4" id="KW-1185">Reference proteome</keyword>
<sequence>MGCASSKRIEATVDIYRPAPASFAVFDINAVQEPWLTSDNNNTSQEQQEKPAHVPALILEKLNKFETDAPHSHSWDEVSKVLQDLKPRISSNSVSAASPTTQKQNITPRKSASFHTLEELDKKLLRSSSNISANAKPSKELRETESMGTELKTNNKAGSRADHHTEGEGFKPVKENIFIVRDRMEREKEGKQAKYEKLIRDPLSDFPEKCPPGGSDGVVIYTTSLRGVRRTYEDCNRVRSTFEVNRVVTDERDVSLHGQFLNELKDLLGGETVTVPRVFIKGRYVGGVDELTELNESGKLGRMLRSARVEMGIGRQACEGCGGARFVPCFDCGGSCKVVLANGDKQSLWISKCITSYDDVFNSHINLGVIVIPPIPFE</sequence>
<comment type="caution">
    <text evidence="3">The sequence shown here is derived from an EMBL/GenBank/DDBJ whole genome shotgun (WGS) entry which is preliminary data.</text>
</comment>
<dbReference type="Pfam" id="PF00462">
    <property type="entry name" value="Glutaredoxin"/>
    <property type="match status" value="1"/>
</dbReference>
<gene>
    <name evidence="3" type="ORF">WN944_012836</name>
</gene>
<proteinExistence type="predicted"/>
<protein>
    <recommendedName>
        <fullName evidence="2">Glutaredoxin domain-containing protein</fullName>
    </recommendedName>
</protein>
<feature type="region of interest" description="Disordered" evidence="1">
    <location>
        <begin position="128"/>
        <end position="168"/>
    </location>
</feature>
<dbReference type="InterPro" id="IPR036249">
    <property type="entry name" value="Thioredoxin-like_sf"/>
</dbReference>
<evidence type="ECO:0000313" key="4">
    <source>
        <dbReference type="Proteomes" id="UP001428341"/>
    </source>
</evidence>
<name>A0AAP0M5G7_9ROSI</name>
<evidence type="ECO:0000256" key="1">
    <source>
        <dbReference type="SAM" id="MobiDB-lite"/>
    </source>
</evidence>
<evidence type="ECO:0000313" key="3">
    <source>
        <dbReference type="EMBL" id="KAK9197653.1"/>
    </source>
</evidence>
<dbReference type="AlphaFoldDB" id="A0AAP0M5G7"/>
<dbReference type="Pfam" id="PF23733">
    <property type="entry name" value="GRXCR1-2_C"/>
    <property type="match status" value="1"/>
</dbReference>
<dbReference type="Proteomes" id="UP001428341">
    <property type="component" value="Unassembled WGS sequence"/>
</dbReference>
<organism evidence="3 4">
    <name type="scientific">Citrus x changshan-huyou</name>
    <dbReference type="NCBI Taxonomy" id="2935761"/>
    <lineage>
        <taxon>Eukaryota</taxon>
        <taxon>Viridiplantae</taxon>
        <taxon>Streptophyta</taxon>
        <taxon>Embryophyta</taxon>
        <taxon>Tracheophyta</taxon>
        <taxon>Spermatophyta</taxon>
        <taxon>Magnoliopsida</taxon>
        <taxon>eudicotyledons</taxon>
        <taxon>Gunneridae</taxon>
        <taxon>Pentapetalae</taxon>
        <taxon>rosids</taxon>
        <taxon>malvids</taxon>
        <taxon>Sapindales</taxon>
        <taxon>Rutaceae</taxon>
        <taxon>Aurantioideae</taxon>
        <taxon>Citrus</taxon>
    </lineage>
</organism>
<dbReference type="Gene3D" id="3.40.30.10">
    <property type="entry name" value="Glutaredoxin"/>
    <property type="match status" value="1"/>
</dbReference>
<reference evidence="3 4" key="1">
    <citation type="submission" date="2024-05" db="EMBL/GenBank/DDBJ databases">
        <title>Haplotype-resolved chromosome-level genome assembly of Huyou (Citrus changshanensis).</title>
        <authorList>
            <person name="Miao C."/>
            <person name="Chen W."/>
            <person name="Wu Y."/>
            <person name="Wang L."/>
            <person name="Zhao S."/>
            <person name="Grierson D."/>
            <person name="Xu C."/>
            <person name="Chen K."/>
        </authorList>
    </citation>
    <scope>NUCLEOTIDE SEQUENCE [LARGE SCALE GENOMIC DNA]</scope>
    <source>
        <strain evidence="3">01-14</strain>
        <tissue evidence="3">Leaf</tissue>
    </source>
</reference>
<dbReference type="InterPro" id="IPR002109">
    <property type="entry name" value="Glutaredoxin"/>
</dbReference>